<proteinExistence type="predicted"/>
<keyword evidence="2" id="KW-1185">Reference proteome</keyword>
<name>A0A6M5YHB7_9BACT</name>
<dbReference type="EMBL" id="CP053452">
    <property type="protein sequence ID" value="QJW92944.1"/>
    <property type="molecule type" value="Genomic_DNA"/>
</dbReference>
<organism evidence="1 2">
    <name type="scientific">Frigoriglobus tundricola</name>
    <dbReference type="NCBI Taxonomy" id="2774151"/>
    <lineage>
        <taxon>Bacteria</taxon>
        <taxon>Pseudomonadati</taxon>
        <taxon>Planctomycetota</taxon>
        <taxon>Planctomycetia</taxon>
        <taxon>Gemmatales</taxon>
        <taxon>Gemmataceae</taxon>
        <taxon>Frigoriglobus</taxon>
    </lineage>
</organism>
<evidence type="ECO:0000313" key="2">
    <source>
        <dbReference type="Proteomes" id="UP000503447"/>
    </source>
</evidence>
<protein>
    <submittedName>
        <fullName evidence="1">Uncharacterized protein</fullName>
    </submittedName>
</protein>
<evidence type="ECO:0000313" key="1">
    <source>
        <dbReference type="EMBL" id="QJW92944.1"/>
    </source>
</evidence>
<accession>A0A6M5YHB7</accession>
<dbReference type="KEGG" id="ftj:FTUN_0442"/>
<sequence length="450" mass="46734">MAGSNAIGTGAVVLTANADQLLAGLDKAQAATTKWAQGVGRRTESLLGRVRGLFAPGAGGSGGGFNNWLFGVQEFDSKSGEYLGRIGGMLGRVKSSFAAFKAGMGSGLLGALIGGAKAGGSLGAIAGGAGAAVGAIVGAVSGAAHSLPSVGGRADRYANFNAQDTRGIERANVAVQRIETAWDDFVLKVGAALAPAIDKAAQALEVIGFVGAHVFTEAVELVGDLLEQFGKLIDAETDMGLTTKSVGELTFNVLRVVGKGVAYFWDGVKAAGGGVLYICGAIVDGFGEVLGVISDAVLKLAELAEKLPRVLRPSWVGDAGRTVKGWGDAVTGVGTRMQNVAKGWINSFGKSAEVVDLFFNKIERRFTETERLTQRYGLAGAFQQNSAEAYSITAKYSLSNMQAGLTNSMDPVQVAKQQLTEQKKTNQKLDKLNRGHFPNMGTLVELKELK</sequence>
<reference evidence="2" key="1">
    <citation type="submission" date="2020-05" db="EMBL/GenBank/DDBJ databases">
        <title>Frigoriglobus tundricola gen. nov., sp. nov., a psychrotolerant cellulolytic planctomycete of the family Gemmataceae with two divergent copies of 16S rRNA gene.</title>
        <authorList>
            <person name="Kulichevskaya I.S."/>
            <person name="Ivanova A.A."/>
            <person name="Naumoff D.G."/>
            <person name="Beletsky A.V."/>
            <person name="Rijpstra W.I.C."/>
            <person name="Sinninghe Damste J.S."/>
            <person name="Mardanov A.V."/>
            <person name="Ravin N.V."/>
            <person name="Dedysh S.N."/>
        </authorList>
    </citation>
    <scope>NUCLEOTIDE SEQUENCE [LARGE SCALE GENOMIC DNA]</scope>
    <source>
        <strain evidence="2">PL17</strain>
    </source>
</reference>
<dbReference type="RefSeq" id="WP_171469244.1">
    <property type="nucleotide sequence ID" value="NZ_CP053452.2"/>
</dbReference>
<gene>
    <name evidence="1" type="ORF">FTUN_0442</name>
</gene>
<dbReference type="AlphaFoldDB" id="A0A6M5YHB7"/>
<dbReference type="Proteomes" id="UP000503447">
    <property type="component" value="Chromosome"/>
</dbReference>